<evidence type="ECO:0008006" key="4">
    <source>
        <dbReference type="Google" id="ProtNLM"/>
    </source>
</evidence>
<accession>A0A1P8K8T9</accession>
<evidence type="ECO:0000256" key="1">
    <source>
        <dbReference type="SAM" id="Phobius"/>
    </source>
</evidence>
<dbReference type="KEGG" id="rsb:RS694_07555"/>
<dbReference type="eggNOG" id="ENOG50333E6">
    <property type="taxonomic scope" value="Bacteria"/>
</dbReference>
<keyword evidence="1" id="KW-0812">Transmembrane</keyword>
<dbReference type="RefSeq" id="WP_029705806.1">
    <property type="nucleotide sequence ID" value="NZ_CP019239.1"/>
</dbReference>
<name>A0A1P8K8T9_9BURK</name>
<keyword evidence="1" id="KW-1133">Transmembrane helix</keyword>
<dbReference type="Pfam" id="PF12279">
    <property type="entry name" value="DUF3619"/>
    <property type="match status" value="1"/>
</dbReference>
<evidence type="ECO:0000313" key="2">
    <source>
        <dbReference type="EMBL" id="APW42411.1"/>
    </source>
</evidence>
<gene>
    <name evidence="2" type="ORF">RS694_07555</name>
</gene>
<dbReference type="AlphaFoldDB" id="A0A1P8K8T9"/>
<proteinExistence type="predicted"/>
<keyword evidence="1" id="KW-0472">Membrane</keyword>
<protein>
    <recommendedName>
        <fullName evidence="4">DUF3619 domain-containing protein</fullName>
    </recommendedName>
</protein>
<feature type="transmembrane region" description="Helical" evidence="1">
    <location>
        <begin position="82"/>
        <end position="103"/>
    </location>
</feature>
<dbReference type="Proteomes" id="UP000186110">
    <property type="component" value="Chromosome"/>
</dbReference>
<reference evidence="2 3" key="1">
    <citation type="submission" date="2017-01" db="EMBL/GenBank/DDBJ databases">
        <authorList>
            <person name="Mah S.A."/>
            <person name="Swanson W.J."/>
            <person name="Moy G.W."/>
            <person name="Vacquier V.D."/>
        </authorList>
    </citation>
    <scope>NUCLEOTIDE SEQUENCE [LARGE SCALE GENOMIC DNA]</scope>
    <source>
        <strain evidence="2 3">DSM 22694</strain>
    </source>
</reference>
<evidence type="ECO:0000313" key="3">
    <source>
        <dbReference type="Proteomes" id="UP000186110"/>
    </source>
</evidence>
<dbReference type="STRING" id="1484693.RS694_07555"/>
<organism evidence="2 3">
    <name type="scientific">Rhodoferax saidenbachensis</name>
    <dbReference type="NCBI Taxonomy" id="1484693"/>
    <lineage>
        <taxon>Bacteria</taxon>
        <taxon>Pseudomonadati</taxon>
        <taxon>Pseudomonadota</taxon>
        <taxon>Betaproteobacteria</taxon>
        <taxon>Burkholderiales</taxon>
        <taxon>Comamonadaceae</taxon>
        <taxon>Rhodoferax</taxon>
    </lineage>
</organism>
<dbReference type="EMBL" id="CP019239">
    <property type="protein sequence ID" value="APW42411.1"/>
    <property type="molecule type" value="Genomic_DNA"/>
</dbReference>
<sequence length="144" mass="15132">MTNAQTPQSNGYQDSLGRNIAARLSASTDNLPHDISERLKAARMQALAKRKVVKLQAASSTVVMGNGSATLGLGGGFSGFKAWFASVIPLLALVGGLLAIAVFEENSRAQELADVDVELLTGDLPPAAYTDPGFAQFLRLNQSN</sequence>
<dbReference type="InterPro" id="IPR022064">
    <property type="entry name" value="DUF3619"/>
</dbReference>
<keyword evidence="3" id="KW-1185">Reference proteome</keyword>